<dbReference type="InterPro" id="IPR043138">
    <property type="entry name" value="GGT_lsub"/>
</dbReference>
<dbReference type="Gene3D" id="3.60.20.40">
    <property type="match status" value="1"/>
</dbReference>
<dbReference type="InterPro" id="IPR043137">
    <property type="entry name" value="GGT_ssub_C"/>
</dbReference>
<reference evidence="2" key="1">
    <citation type="submission" date="2016-06" db="EMBL/GenBank/DDBJ databases">
        <authorList>
            <person name="Sutton G."/>
            <person name="Brinkac L."/>
            <person name="Sanka R."/>
            <person name="Adams M."/>
            <person name="Lau E."/>
            <person name="Sam S."/>
            <person name="Sreng N."/>
            <person name="Him V."/>
            <person name="Kerleguer A."/>
            <person name="Cheng S."/>
        </authorList>
    </citation>
    <scope>NUCLEOTIDE SEQUENCE [LARGE SCALE GENOMIC DNA]</scope>
    <source>
        <strain evidence="2">E1876</strain>
    </source>
</reference>
<accession>A0A1A2Y598</accession>
<dbReference type="PRINTS" id="PR01210">
    <property type="entry name" value="GGTRANSPTASE"/>
</dbReference>
<dbReference type="Gene3D" id="1.10.246.130">
    <property type="match status" value="1"/>
</dbReference>
<dbReference type="PANTHER" id="PTHR43881">
    <property type="entry name" value="GAMMA-GLUTAMYLTRANSPEPTIDASE (AFU_ORTHOLOGUE AFUA_4G13580)"/>
    <property type="match status" value="1"/>
</dbReference>
<dbReference type="AlphaFoldDB" id="A0A1A2Y598"/>
<evidence type="ECO:0000313" key="1">
    <source>
        <dbReference type="EMBL" id="OBI33190.1"/>
    </source>
</evidence>
<dbReference type="PANTHER" id="PTHR43881:SF1">
    <property type="entry name" value="GAMMA-GLUTAMYLTRANSPEPTIDASE (AFU_ORTHOLOGUE AFUA_4G13580)"/>
    <property type="match status" value="1"/>
</dbReference>
<dbReference type="EMBL" id="LZKG01000024">
    <property type="protein sequence ID" value="OBI33190.1"/>
    <property type="molecule type" value="Genomic_DNA"/>
</dbReference>
<dbReference type="SUPFAM" id="SSF56235">
    <property type="entry name" value="N-terminal nucleophile aminohydrolases (Ntn hydrolases)"/>
    <property type="match status" value="1"/>
</dbReference>
<dbReference type="InterPro" id="IPR029055">
    <property type="entry name" value="Ntn_hydrolases_N"/>
</dbReference>
<dbReference type="GO" id="GO:0016740">
    <property type="term" value="F:transferase activity"/>
    <property type="evidence" value="ECO:0007669"/>
    <property type="project" value="UniProtKB-KW"/>
</dbReference>
<proteinExistence type="predicted"/>
<comment type="caution">
    <text evidence="1">The sequence shown here is derived from an EMBL/GenBank/DDBJ whole genome shotgun (WGS) entry which is preliminary data.</text>
</comment>
<dbReference type="OrthoDB" id="9781342at2"/>
<organism evidence="1 2">
    <name type="scientific">Mycolicibacter sinensis (strain JDM601)</name>
    <name type="common">Mycobacterium sinense</name>
    <dbReference type="NCBI Taxonomy" id="875328"/>
    <lineage>
        <taxon>Bacteria</taxon>
        <taxon>Bacillati</taxon>
        <taxon>Actinomycetota</taxon>
        <taxon>Actinomycetes</taxon>
        <taxon>Mycobacteriales</taxon>
        <taxon>Mycobacteriaceae</taxon>
        <taxon>Mycolicibacter</taxon>
    </lineage>
</organism>
<evidence type="ECO:0000313" key="2">
    <source>
        <dbReference type="Proteomes" id="UP000093943"/>
    </source>
</evidence>
<protein>
    <submittedName>
        <fullName evidence="1">Gamma-glutamyltransferase</fullName>
    </submittedName>
</protein>
<dbReference type="InterPro" id="IPR052896">
    <property type="entry name" value="GGT-like_enzyme"/>
</dbReference>
<name>A0A1A2Y598_MYCSD</name>
<dbReference type="Proteomes" id="UP000093943">
    <property type="component" value="Unassembled WGS sequence"/>
</dbReference>
<dbReference type="RefSeq" id="WP_064920665.1">
    <property type="nucleotide sequence ID" value="NZ_LZJK01000039.1"/>
</dbReference>
<dbReference type="Pfam" id="PF01019">
    <property type="entry name" value="G_glu_transpept"/>
    <property type="match status" value="1"/>
</dbReference>
<keyword evidence="1" id="KW-0808">Transferase</keyword>
<sequence>MPVPFGWTSAYAWPRQPVVAGNVVCTSQPLAAQAGLQMLADGGNAVDAAVAAAVTLTVVEPVSNGIGSDAFAIVWDGQRLHGLNASGRSPAAWTPDYFHGNAIPALGWNSVTVPGAVSGWIALHGAFGRLPLGRLFEPAIHYGRNGFLVSPTVAHQWAEQLPRLVAQPGFAETFMPGGRAPKPGERVRLADHALTLEKIAATGGEAFYHGELAAAMAAHAAAHDGALRSSDLAAHRADWVGTIAGDYRGYTVHELPPNGQGIVALIALGILAEFDMASAPVDSADSVHLQIEAVKLAFADAHAYVGDIDHMRVRPEALLDRAYLQRRAAEIDRGRAKPAVAGAPRGGTVCLTAADAAGMMVSMTQSNYWGFGSGVVVPGTGISLQNRGVDFVATPGHPNQVGPGKRPYHTIIPGFMTKAGAPVMSFGLMGGAMQPQGHVQLVVRIVDHGQNPQQACDAPRFRWLQGEQVALETGFAPATLDELRRRGHELVVVDDYHRFGSCQAIWRLDDGYFAASDPRRDGQAVGF</sequence>
<gene>
    <name evidence="1" type="ORF">A5710_01670</name>
</gene>